<dbReference type="STRING" id="112498.A0A2D3VA18"/>
<protein>
    <submittedName>
        <fullName evidence="3">Uncharacterized protein</fullName>
    </submittedName>
</protein>
<accession>A0A2D3VA18</accession>
<feature type="coiled-coil region" evidence="1">
    <location>
        <begin position="136"/>
        <end position="177"/>
    </location>
</feature>
<evidence type="ECO:0000313" key="4">
    <source>
        <dbReference type="Proteomes" id="UP000225277"/>
    </source>
</evidence>
<name>A0A2D3VA18_9PEZI</name>
<dbReference type="GeneID" id="35598314"/>
<feature type="region of interest" description="Disordered" evidence="2">
    <location>
        <begin position="109"/>
        <end position="131"/>
    </location>
</feature>
<keyword evidence="4" id="KW-1185">Reference proteome</keyword>
<evidence type="ECO:0000313" key="3">
    <source>
        <dbReference type="EMBL" id="CZT17273.1"/>
    </source>
</evidence>
<evidence type="ECO:0000256" key="1">
    <source>
        <dbReference type="SAM" id="Coils"/>
    </source>
</evidence>
<feature type="compositionally biased region" description="Basic and acidic residues" evidence="2">
    <location>
        <begin position="193"/>
        <end position="202"/>
    </location>
</feature>
<feature type="compositionally biased region" description="Basic and acidic residues" evidence="2">
    <location>
        <begin position="109"/>
        <end position="125"/>
    </location>
</feature>
<gene>
    <name evidence="3" type="ORF">RCC_03107</name>
</gene>
<sequence>MLRDEINHASPSGRSKSADSGEEGYDVRNKGKVSVEKTPTPKKAVGDDALEVLNASPASMFAPISTGHDSEASSPSSISRKRSLKRAGSNIASLRATFEQTEALAVPVRRFEKRPSQNSPDRVDSIPRSGCEQDEIARLERQLANEVEMRQSCQSQLKSSQERCEQLELEVRAGREQRLQVPTEFQNRSNGPQDDRVERGESRSIQRQLYELKRSISTATRIENQVSDSTFAQEFANLHHELQNFIVNTFRRVKLTSTSEELCERLEEVTVVPKQRGYLQSLFVAFQPAMKLPAFQATAICVLMEAFEDPLLFGLPNQQNWRDDLRETMKTLPSILTPSAFNKWRYLTLDAVRQSVGIEQAVHSAASQLSDMICVTLSALTDMKDLGTRASSLNTIVMRAVQLSHLFRVQRAQYEFFLPAPGAPFQPDLMEDCAVDADSSSQRTVWYATFPSVIKHGDEDGNDMLLSNVVVKAKVICRG</sequence>
<dbReference type="RefSeq" id="XP_023624166.1">
    <property type="nucleotide sequence ID" value="XM_023768398.1"/>
</dbReference>
<dbReference type="AlphaFoldDB" id="A0A2D3VA18"/>
<dbReference type="Proteomes" id="UP000225277">
    <property type="component" value="Unassembled WGS sequence"/>
</dbReference>
<feature type="region of interest" description="Disordered" evidence="2">
    <location>
        <begin position="178"/>
        <end position="202"/>
    </location>
</feature>
<dbReference type="OrthoDB" id="5328813at2759"/>
<proteinExistence type="predicted"/>
<dbReference type="EMBL" id="FJUY01000003">
    <property type="protein sequence ID" value="CZT17273.1"/>
    <property type="molecule type" value="Genomic_DNA"/>
</dbReference>
<feature type="region of interest" description="Disordered" evidence="2">
    <location>
        <begin position="1"/>
        <end position="84"/>
    </location>
</feature>
<feature type="compositionally biased region" description="Basic and acidic residues" evidence="2">
    <location>
        <begin position="25"/>
        <end position="35"/>
    </location>
</feature>
<reference evidence="3 4" key="1">
    <citation type="submission" date="2016-03" db="EMBL/GenBank/DDBJ databases">
        <authorList>
            <person name="Ploux O."/>
        </authorList>
    </citation>
    <scope>NUCLEOTIDE SEQUENCE [LARGE SCALE GENOMIC DNA]</scope>
    <source>
        <strain evidence="3 4">URUG2</strain>
    </source>
</reference>
<evidence type="ECO:0000256" key="2">
    <source>
        <dbReference type="SAM" id="MobiDB-lite"/>
    </source>
</evidence>
<organism evidence="3 4">
    <name type="scientific">Ramularia collo-cygni</name>
    <dbReference type="NCBI Taxonomy" id="112498"/>
    <lineage>
        <taxon>Eukaryota</taxon>
        <taxon>Fungi</taxon>
        <taxon>Dikarya</taxon>
        <taxon>Ascomycota</taxon>
        <taxon>Pezizomycotina</taxon>
        <taxon>Dothideomycetes</taxon>
        <taxon>Dothideomycetidae</taxon>
        <taxon>Mycosphaerellales</taxon>
        <taxon>Mycosphaerellaceae</taxon>
        <taxon>Ramularia</taxon>
    </lineage>
</organism>
<keyword evidence="1" id="KW-0175">Coiled coil</keyword>
<feature type="compositionally biased region" description="Polar residues" evidence="2">
    <location>
        <begin position="183"/>
        <end position="192"/>
    </location>
</feature>